<comment type="caution">
    <text evidence="3">The sequence shown here is derived from an EMBL/GenBank/DDBJ whole genome shotgun (WGS) entry which is preliminary data.</text>
</comment>
<evidence type="ECO:0000313" key="3">
    <source>
        <dbReference type="EMBL" id="KAK1656916.1"/>
    </source>
</evidence>
<name>A0AAJ0A5K5_9PEZI</name>
<feature type="domain" description="Nephrocystin 3-like N-terminal" evidence="2">
    <location>
        <begin position="188"/>
        <end position="367"/>
    </location>
</feature>
<keyword evidence="1" id="KW-0677">Repeat</keyword>
<accession>A0AAJ0A5K5</accession>
<proteinExistence type="predicted"/>
<evidence type="ECO:0000256" key="1">
    <source>
        <dbReference type="ARBA" id="ARBA00022737"/>
    </source>
</evidence>
<evidence type="ECO:0000313" key="4">
    <source>
        <dbReference type="Proteomes" id="UP001224890"/>
    </source>
</evidence>
<gene>
    <name evidence="3" type="ORF">BDP55DRAFT_738603</name>
</gene>
<organism evidence="3 4">
    <name type="scientific">Colletotrichum godetiae</name>
    <dbReference type="NCBI Taxonomy" id="1209918"/>
    <lineage>
        <taxon>Eukaryota</taxon>
        <taxon>Fungi</taxon>
        <taxon>Dikarya</taxon>
        <taxon>Ascomycota</taxon>
        <taxon>Pezizomycotina</taxon>
        <taxon>Sordariomycetes</taxon>
        <taxon>Hypocreomycetidae</taxon>
        <taxon>Glomerellales</taxon>
        <taxon>Glomerellaceae</taxon>
        <taxon>Colletotrichum</taxon>
        <taxon>Colletotrichum acutatum species complex</taxon>
    </lineage>
</organism>
<keyword evidence="4" id="KW-1185">Reference proteome</keyword>
<protein>
    <recommendedName>
        <fullName evidence="2">Nephrocystin 3-like N-terminal domain-containing protein</fullName>
    </recommendedName>
</protein>
<dbReference type="PANTHER" id="PTHR10039:SF5">
    <property type="entry name" value="NACHT DOMAIN-CONTAINING PROTEIN"/>
    <property type="match status" value="1"/>
</dbReference>
<dbReference type="RefSeq" id="XP_060421680.1">
    <property type="nucleotide sequence ID" value="XM_060580390.1"/>
</dbReference>
<dbReference type="AlphaFoldDB" id="A0AAJ0A5K5"/>
<dbReference type="EMBL" id="JAHMHR010000113">
    <property type="protein sequence ID" value="KAK1656916.1"/>
    <property type="molecule type" value="Genomic_DNA"/>
</dbReference>
<dbReference type="Pfam" id="PF24883">
    <property type="entry name" value="NPHP3_N"/>
    <property type="match status" value="1"/>
</dbReference>
<evidence type="ECO:0000259" key="2">
    <source>
        <dbReference type="Pfam" id="PF24883"/>
    </source>
</evidence>
<sequence>MQDTGRGPKNDCSTESNRRSKVLTSKWDSFVSALKNERFSGDKEELRVRLEACRGQLHFKLNYVTSRDTQDKLKDIIDLSTSSNTRLEDLQASVEQIRSSIQAPGLDEAIKGSLNSLLDIPEDKLDAVAQERVLNGLKFVEMNHRFDQVSEAHAETFKWMFSDEEDEKDFSIEEEKEQHDEGRRETRRRFLDWLSTGSGVFRFSAKLGAGESTLMELIINNPHVQDKLQQWAGDSRQLVLATHFFWQPGNSYLQKSFDGMCRALLYGAIVGRPELTRLLSLSHWNSAWSAPWKASKELIIHHTEVREALKLLVYHTKVNGSFRFCFFIDGLDEMEESTDFQHRHLAETLKEWSRHSSANIKFCVSSREYNIFLHISRKSRGSVCTT</sequence>
<dbReference type="GeneID" id="85464916"/>
<reference evidence="3" key="1">
    <citation type="submission" date="2021-06" db="EMBL/GenBank/DDBJ databases">
        <title>Comparative genomics, transcriptomics and evolutionary studies reveal genomic signatures of adaptation to plant cell wall in hemibiotrophic fungi.</title>
        <authorList>
            <consortium name="DOE Joint Genome Institute"/>
            <person name="Baroncelli R."/>
            <person name="Diaz J.F."/>
            <person name="Benocci T."/>
            <person name="Peng M."/>
            <person name="Battaglia E."/>
            <person name="Haridas S."/>
            <person name="Andreopoulos W."/>
            <person name="Labutti K."/>
            <person name="Pangilinan J."/>
            <person name="Floch G.L."/>
            <person name="Makela M.R."/>
            <person name="Henrissat B."/>
            <person name="Grigoriev I.V."/>
            <person name="Crouch J.A."/>
            <person name="De Vries R.P."/>
            <person name="Sukno S.A."/>
            <person name="Thon M.R."/>
        </authorList>
    </citation>
    <scope>NUCLEOTIDE SEQUENCE</scope>
    <source>
        <strain evidence="3">CBS 193.32</strain>
    </source>
</reference>
<dbReference type="InterPro" id="IPR056884">
    <property type="entry name" value="NPHP3-like_N"/>
</dbReference>
<dbReference type="PANTHER" id="PTHR10039">
    <property type="entry name" value="AMELOGENIN"/>
    <property type="match status" value="1"/>
</dbReference>
<dbReference type="Proteomes" id="UP001224890">
    <property type="component" value="Unassembled WGS sequence"/>
</dbReference>